<organism evidence="1 2">
    <name type="scientific">Sphingomonas mollis</name>
    <dbReference type="NCBI Taxonomy" id="2795726"/>
    <lineage>
        <taxon>Bacteria</taxon>
        <taxon>Pseudomonadati</taxon>
        <taxon>Pseudomonadota</taxon>
        <taxon>Alphaproteobacteria</taxon>
        <taxon>Sphingomonadales</taxon>
        <taxon>Sphingomonadaceae</taxon>
        <taxon>Sphingomonas</taxon>
    </lineage>
</organism>
<reference evidence="2" key="1">
    <citation type="submission" date="2020-12" db="EMBL/GenBank/DDBJ databases">
        <title>Hymenobacter sp.</title>
        <authorList>
            <person name="Kim M.K."/>
        </authorList>
    </citation>
    <scope>NUCLEOTIDE SEQUENCE [LARGE SCALE GENOMIC DNA]</scope>
    <source>
        <strain evidence="2">BT553</strain>
    </source>
</reference>
<accession>A0ABS0XMX1</accession>
<comment type="caution">
    <text evidence="1">The sequence shown here is derived from an EMBL/GenBank/DDBJ whole genome shotgun (WGS) entry which is preliminary data.</text>
</comment>
<evidence type="ECO:0000313" key="1">
    <source>
        <dbReference type="EMBL" id="MBJ6121375.1"/>
    </source>
</evidence>
<gene>
    <name evidence="1" type="ORF">JAO74_06180</name>
</gene>
<protein>
    <submittedName>
        <fullName evidence="1">Uncharacterized protein</fullName>
    </submittedName>
</protein>
<dbReference type="EMBL" id="JAELXS010000003">
    <property type="protein sequence ID" value="MBJ6121375.1"/>
    <property type="molecule type" value="Genomic_DNA"/>
</dbReference>
<proteinExistence type="predicted"/>
<dbReference type="Proteomes" id="UP000640426">
    <property type="component" value="Unassembled WGS sequence"/>
</dbReference>
<name>A0ABS0XMX1_9SPHN</name>
<keyword evidence="2" id="KW-1185">Reference proteome</keyword>
<evidence type="ECO:0000313" key="2">
    <source>
        <dbReference type="Proteomes" id="UP000640426"/>
    </source>
</evidence>
<dbReference type="RefSeq" id="WP_199036219.1">
    <property type="nucleotide sequence ID" value="NZ_JAELXS010000003.1"/>
</dbReference>
<sequence length="189" mass="22010">MKDLDALSEIDNSETILKLSVRDFQIFNELYQSRGQKIVAYNLNISRATIHRSINNIENAFKSQNLFGVRGSNSLSAITRRIYESSSKIVRLLEGFVPVMKVVYNHPDFEKLTMIELLRAVEIFYRSQLRAWSLAKERRALEKRSKLEKQDKIAEADSNIHFYQERRELARIYLDDMCALSPMMTTVPS</sequence>